<organism evidence="3 4">
    <name type="scientific">Oceanobacillus sojae</name>
    <dbReference type="NCBI Taxonomy" id="582851"/>
    <lineage>
        <taxon>Bacteria</taxon>
        <taxon>Bacillati</taxon>
        <taxon>Bacillota</taxon>
        <taxon>Bacilli</taxon>
        <taxon>Bacillales</taxon>
        <taxon>Bacillaceae</taxon>
        <taxon>Oceanobacillus</taxon>
    </lineage>
</organism>
<evidence type="ECO:0000313" key="3">
    <source>
        <dbReference type="EMBL" id="GEN88064.1"/>
    </source>
</evidence>
<dbReference type="HAMAP" id="MF_01444">
    <property type="entry name" value="2H_phosphoesterase_YjcG"/>
    <property type="match status" value="1"/>
</dbReference>
<evidence type="ECO:0000256" key="2">
    <source>
        <dbReference type="HAMAP-Rule" id="MF_01444"/>
    </source>
</evidence>
<dbReference type="STRING" id="582851.GCA_900162665_00165"/>
<dbReference type="OrthoDB" id="1524661at2"/>
<proteinExistence type="inferred from homology"/>
<dbReference type="GO" id="GO:0016788">
    <property type="term" value="F:hydrolase activity, acting on ester bonds"/>
    <property type="evidence" value="ECO:0007669"/>
    <property type="project" value="UniProtKB-UniRule"/>
</dbReference>
<sequence>MKYGIAIFPSKTVQDQANALRKRYDPRYSLIPPHITLKYPFETDPEKIDEVTQELRKVAGSVDPFYIHINKVSTFEPITNTIYLKVEPIEQLKMLNEQLQQGIFENNQDHSFVPHITIAQDLVHDEFRDIVGRLKMEGFEIKDYIDRFQLLYELENGSWTVYETFLLGKE</sequence>
<accession>A0A511ZKT1</accession>
<dbReference type="PANTHER" id="PTHR40037:SF1">
    <property type="entry name" value="PHOSPHOESTERASE SAOUHSC_00951-RELATED"/>
    <property type="match status" value="1"/>
</dbReference>
<dbReference type="InterPro" id="IPR050580">
    <property type="entry name" value="2H_phosphoesterase_YjcG-like"/>
</dbReference>
<evidence type="ECO:0000313" key="4">
    <source>
        <dbReference type="Proteomes" id="UP000321558"/>
    </source>
</evidence>
<dbReference type="Pfam" id="PF13563">
    <property type="entry name" value="2_5_RNA_ligase2"/>
    <property type="match status" value="1"/>
</dbReference>
<comment type="similarity">
    <text evidence="2">Belongs to the 2H phosphoesterase superfamily. YjcG family.</text>
</comment>
<dbReference type="Proteomes" id="UP000321558">
    <property type="component" value="Unassembled WGS sequence"/>
</dbReference>
<feature type="short sequence motif" description="HXTX 1" evidence="2">
    <location>
        <begin position="34"/>
        <end position="37"/>
    </location>
</feature>
<dbReference type="Gene3D" id="3.90.1140.10">
    <property type="entry name" value="Cyclic phosphodiesterase"/>
    <property type="match status" value="1"/>
</dbReference>
<dbReference type="RefSeq" id="WP_147211003.1">
    <property type="nucleotide sequence ID" value="NZ_BJYM01000011.1"/>
</dbReference>
<dbReference type="NCBIfam" id="NF010223">
    <property type="entry name" value="PRK13679.1"/>
    <property type="match status" value="1"/>
</dbReference>
<dbReference type="SUPFAM" id="SSF55144">
    <property type="entry name" value="LigT-like"/>
    <property type="match status" value="1"/>
</dbReference>
<comment type="caution">
    <text evidence="3">The sequence shown here is derived from an EMBL/GenBank/DDBJ whole genome shotgun (WGS) entry which is preliminary data.</text>
</comment>
<feature type="active site" description="Proton acceptor" evidence="2">
    <location>
        <position position="115"/>
    </location>
</feature>
<dbReference type="EMBL" id="BJYM01000011">
    <property type="protein sequence ID" value="GEN88064.1"/>
    <property type="molecule type" value="Genomic_DNA"/>
</dbReference>
<keyword evidence="4" id="KW-1185">Reference proteome</keyword>
<dbReference type="EC" id="3.1.-.-" evidence="2"/>
<dbReference type="InterPro" id="IPR022932">
    <property type="entry name" value="YjcG"/>
</dbReference>
<feature type="short sequence motif" description="HXTX 2" evidence="2">
    <location>
        <begin position="115"/>
        <end position="118"/>
    </location>
</feature>
<keyword evidence="1 2" id="KW-0378">Hydrolase</keyword>
<gene>
    <name evidence="3" type="ORF">OSO01_28030</name>
</gene>
<dbReference type="AlphaFoldDB" id="A0A511ZKT1"/>
<reference evidence="3 4" key="1">
    <citation type="submission" date="2019-07" db="EMBL/GenBank/DDBJ databases">
        <title>Whole genome shotgun sequence of Oceanobacillus sojae NBRC 105379.</title>
        <authorList>
            <person name="Hosoyama A."/>
            <person name="Uohara A."/>
            <person name="Ohji S."/>
            <person name="Ichikawa N."/>
        </authorList>
    </citation>
    <scope>NUCLEOTIDE SEQUENCE [LARGE SCALE GENOMIC DNA]</scope>
    <source>
        <strain evidence="3 4">NBRC 105379</strain>
    </source>
</reference>
<dbReference type="PANTHER" id="PTHR40037">
    <property type="entry name" value="PHOSPHOESTERASE YJCG-RELATED"/>
    <property type="match status" value="1"/>
</dbReference>
<protein>
    <recommendedName>
        <fullName evidence="2">Putative phosphoesterase OSO01_28030</fullName>
        <ecNumber evidence="2">3.1.-.-</ecNumber>
    </recommendedName>
</protein>
<evidence type="ECO:0000256" key="1">
    <source>
        <dbReference type="ARBA" id="ARBA00022801"/>
    </source>
</evidence>
<dbReference type="InterPro" id="IPR009097">
    <property type="entry name" value="Cyclic_Pdiesterase"/>
</dbReference>
<name>A0A511ZKT1_9BACI</name>
<feature type="active site" description="Proton donor" evidence="2">
    <location>
        <position position="34"/>
    </location>
</feature>